<organism evidence="2 3">
    <name type="scientific">Stylophora pistillata</name>
    <name type="common">Smooth cauliflower coral</name>
    <dbReference type="NCBI Taxonomy" id="50429"/>
    <lineage>
        <taxon>Eukaryota</taxon>
        <taxon>Metazoa</taxon>
        <taxon>Cnidaria</taxon>
        <taxon>Anthozoa</taxon>
        <taxon>Hexacorallia</taxon>
        <taxon>Scleractinia</taxon>
        <taxon>Astrocoeniina</taxon>
        <taxon>Pocilloporidae</taxon>
        <taxon>Stylophora</taxon>
    </lineage>
</organism>
<sequence>MGFSPRHIKPSISTHLPVAKHLLTSKVITDVPEKIKIRKEKQKHYYDRHSHELPKLREGDTIRMRLPNKQWSLGRVSGEEETCSYLVEVNGKHYCRNRKWLRATSEELPESVETNLNMTHPIELVESSPAELPPPMIPSSSQWFLDHAMKATQTSTPNTKQPTMQDKAEKIQETLGKIHEWIDTLIVVHCSTRETRAPDAVQATVTAQLIANTAFTAIVACISSPAEKDQAVDPTLSRIQPFSTDEGHNICGVSKKLPTPEKKKMRR</sequence>
<protein>
    <submittedName>
        <fullName evidence="2">Uncharacterized protein</fullName>
    </submittedName>
</protein>
<evidence type="ECO:0000256" key="1">
    <source>
        <dbReference type="SAM" id="MobiDB-lite"/>
    </source>
</evidence>
<keyword evidence="3" id="KW-1185">Reference proteome</keyword>
<proteinExistence type="predicted"/>
<dbReference type="PANTHER" id="PTHR33244">
    <property type="entry name" value="INTEGRASE CATALYTIC DOMAIN-CONTAINING PROTEIN-RELATED"/>
    <property type="match status" value="1"/>
</dbReference>
<evidence type="ECO:0000313" key="2">
    <source>
        <dbReference type="EMBL" id="PFX28037.1"/>
    </source>
</evidence>
<feature type="compositionally biased region" description="Basic and acidic residues" evidence="1">
    <location>
        <begin position="258"/>
        <end position="267"/>
    </location>
</feature>
<dbReference type="Proteomes" id="UP000225706">
    <property type="component" value="Unassembled WGS sequence"/>
</dbReference>
<accession>A0A2B4SHM3</accession>
<dbReference type="EMBL" id="LSMT01000091">
    <property type="protein sequence ID" value="PFX28037.1"/>
    <property type="molecule type" value="Genomic_DNA"/>
</dbReference>
<dbReference type="PANTHER" id="PTHR33244:SF3">
    <property type="entry name" value="PEPTIDASE A2 DOMAIN-CONTAINING PROTEIN"/>
    <property type="match status" value="1"/>
</dbReference>
<feature type="region of interest" description="Disordered" evidence="1">
    <location>
        <begin position="247"/>
        <end position="267"/>
    </location>
</feature>
<evidence type="ECO:0000313" key="3">
    <source>
        <dbReference type="Proteomes" id="UP000225706"/>
    </source>
</evidence>
<gene>
    <name evidence="2" type="ORF">AWC38_SpisGene7280</name>
</gene>
<reference evidence="3" key="1">
    <citation type="journal article" date="2017" name="bioRxiv">
        <title>Comparative analysis of the genomes of Stylophora pistillata and Acropora digitifera provides evidence for extensive differences between species of corals.</title>
        <authorList>
            <person name="Voolstra C.R."/>
            <person name="Li Y."/>
            <person name="Liew Y.J."/>
            <person name="Baumgarten S."/>
            <person name="Zoccola D."/>
            <person name="Flot J.-F."/>
            <person name="Tambutte S."/>
            <person name="Allemand D."/>
            <person name="Aranda M."/>
        </authorList>
    </citation>
    <scope>NUCLEOTIDE SEQUENCE [LARGE SCALE GENOMIC DNA]</scope>
</reference>
<name>A0A2B4SHM3_STYPI</name>
<comment type="caution">
    <text evidence="2">The sequence shown here is derived from an EMBL/GenBank/DDBJ whole genome shotgun (WGS) entry which is preliminary data.</text>
</comment>
<dbReference type="AlphaFoldDB" id="A0A2B4SHM3"/>